<accession>I2NIX9</accession>
<organism evidence="4 5">
    <name type="scientific">Haemophilus paraphrohaemolyticus HK411</name>
    <dbReference type="NCBI Taxonomy" id="1095743"/>
    <lineage>
        <taxon>Bacteria</taxon>
        <taxon>Pseudomonadati</taxon>
        <taxon>Pseudomonadota</taxon>
        <taxon>Gammaproteobacteria</taxon>
        <taxon>Pasteurellales</taxon>
        <taxon>Pasteurellaceae</taxon>
        <taxon>Haemophilus</taxon>
    </lineage>
</organism>
<evidence type="ECO:0000313" key="4">
    <source>
        <dbReference type="EMBL" id="EIG25790.1"/>
    </source>
</evidence>
<comment type="caution">
    <text evidence="4">The sequence shown here is derived from an EMBL/GenBank/DDBJ whole genome shotgun (WGS) entry which is preliminary data.</text>
</comment>
<sequence>MNITFNCDENYSPYLSVLIKNILDKRSSLYSINFYVLDLGISEESKNYISELVNKNNSKIKFISVDQSDFDVFPQTIEYISKSSYARLKIADYLQGVDKTIYLDIDIIVNDDLRSLWNTGLKNQSIAACVDPFIEINNNNYKKLIGLSNSNLYFNAGIIIFDLDKCRKENMFQLCLKWINQHKNFTYQDQDILNGVFEGKVMYLNSRFNFTVNHRSRIKENQKSKITLKDYELCEFPICIYHHTGPIKPWHSESQNNKSEHFYKTWNSLEHKPKHWYVESVTFFKILKRKFKETKDKIIYKIY</sequence>
<dbReference type="CDD" id="cd04194">
    <property type="entry name" value="GT8_A4GalT_like"/>
    <property type="match status" value="1"/>
</dbReference>
<dbReference type="InterPro" id="IPR002495">
    <property type="entry name" value="Glyco_trans_8"/>
</dbReference>
<evidence type="ECO:0000313" key="5">
    <source>
        <dbReference type="Proteomes" id="UP000003345"/>
    </source>
</evidence>
<dbReference type="Gene3D" id="3.90.550.10">
    <property type="entry name" value="Spore Coat Polysaccharide Biosynthesis Protein SpsA, Chain A"/>
    <property type="match status" value="1"/>
</dbReference>
<protein>
    <submittedName>
        <fullName evidence="4">Glycosyltransferase family 8</fullName>
    </submittedName>
</protein>
<dbReference type="PANTHER" id="PTHR13778:SF47">
    <property type="entry name" value="LIPOPOLYSACCHARIDE 1,3-GALACTOSYLTRANSFERASE"/>
    <property type="match status" value="1"/>
</dbReference>
<proteinExistence type="predicted"/>
<reference evidence="4 5" key="1">
    <citation type="submission" date="2012-04" db="EMBL/GenBank/DDBJ databases">
        <authorList>
            <person name="Harkins D.M."/>
            <person name="Madupu R."/>
            <person name="Durkin A.S."/>
            <person name="Torralba M."/>
            <person name="Methe B."/>
            <person name="Sutton G.G."/>
            <person name="Nelson K.E."/>
        </authorList>
    </citation>
    <scope>NUCLEOTIDE SEQUENCE [LARGE SCALE GENOMIC DNA]</scope>
    <source>
        <strain evidence="4 5">HK411</strain>
    </source>
</reference>
<keyword evidence="3" id="KW-0479">Metal-binding</keyword>
<dbReference type="Pfam" id="PF01501">
    <property type="entry name" value="Glyco_transf_8"/>
    <property type="match status" value="1"/>
</dbReference>
<gene>
    <name evidence="4" type="ORF">HMPREF1054_0094</name>
</gene>
<dbReference type="Proteomes" id="UP000003345">
    <property type="component" value="Unassembled WGS sequence"/>
</dbReference>
<dbReference type="PATRIC" id="fig|1095743.3.peg.942"/>
<evidence type="ECO:0000256" key="1">
    <source>
        <dbReference type="ARBA" id="ARBA00022676"/>
    </source>
</evidence>
<evidence type="ECO:0000256" key="3">
    <source>
        <dbReference type="ARBA" id="ARBA00022723"/>
    </source>
</evidence>
<dbReference type="SUPFAM" id="SSF53448">
    <property type="entry name" value="Nucleotide-diphospho-sugar transferases"/>
    <property type="match status" value="1"/>
</dbReference>
<name>I2NIX9_9PAST</name>
<keyword evidence="2 4" id="KW-0808">Transferase</keyword>
<dbReference type="InterPro" id="IPR029044">
    <property type="entry name" value="Nucleotide-diphossugar_trans"/>
</dbReference>
<dbReference type="GO" id="GO:0016757">
    <property type="term" value="F:glycosyltransferase activity"/>
    <property type="evidence" value="ECO:0007669"/>
    <property type="project" value="UniProtKB-KW"/>
</dbReference>
<dbReference type="PANTHER" id="PTHR13778">
    <property type="entry name" value="GLYCOSYLTRANSFERASE 8 DOMAIN-CONTAINING PROTEIN"/>
    <property type="match status" value="1"/>
</dbReference>
<dbReference type="EMBL" id="AJMU01000049">
    <property type="protein sequence ID" value="EIG25790.1"/>
    <property type="molecule type" value="Genomic_DNA"/>
</dbReference>
<dbReference type="GO" id="GO:0046872">
    <property type="term" value="F:metal ion binding"/>
    <property type="evidence" value="ECO:0007669"/>
    <property type="project" value="UniProtKB-KW"/>
</dbReference>
<dbReference type="eggNOG" id="COG1442">
    <property type="taxonomic scope" value="Bacteria"/>
</dbReference>
<keyword evidence="1" id="KW-0328">Glycosyltransferase</keyword>
<dbReference type="InterPro" id="IPR050748">
    <property type="entry name" value="Glycosyltrans_8_dom-fam"/>
</dbReference>
<evidence type="ECO:0000256" key="2">
    <source>
        <dbReference type="ARBA" id="ARBA00022679"/>
    </source>
</evidence>
<dbReference type="AlphaFoldDB" id="I2NIX9"/>